<evidence type="ECO:0000313" key="2">
    <source>
        <dbReference type="EMBL" id="RBP33608.1"/>
    </source>
</evidence>
<dbReference type="GO" id="GO:0005507">
    <property type="term" value="F:copper ion binding"/>
    <property type="evidence" value="ECO:0007669"/>
    <property type="project" value="InterPro"/>
</dbReference>
<accession>A0A366H0C8</accession>
<dbReference type="InterPro" id="IPR007939">
    <property type="entry name" value="Cu-R_B_prcur"/>
</dbReference>
<keyword evidence="1" id="KW-0732">Signal</keyword>
<dbReference type="GO" id="GO:0006878">
    <property type="term" value="P:intracellular copper ion homeostasis"/>
    <property type="evidence" value="ECO:0007669"/>
    <property type="project" value="InterPro"/>
</dbReference>
<protein>
    <submittedName>
        <fullName evidence="2">Copper resistance protein B</fullName>
    </submittedName>
</protein>
<dbReference type="Pfam" id="PF05275">
    <property type="entry name" value="CopB"/>
    <property type="match status" value="1"/>
</dbReference>
<organism evidence="2 3">
    <name type="scientific">Eoetvoesiella caeni</name>
    <dbReference type="NCBI Taxonomy" id="645616"/>
    <lineage>
        <taxon>Bacteria</taxon>
        <taxon>Pseudomonadati</taxon>
        <taxon>Pseudomonadota</taxon>
        <taxon>Betaproteobacteria</taxon>
        <taxon>Burkholderiales</taxon>
        <taxon>Alcaligenaceae</taxon>
        <taxon>Eoetvoesiella</taxon>
    </lineage>
</organism>
<proteinExistence type="predicted"/>
<evidence type="ECO:0000256" key="1">
    <source>
        <dbReference type="SAM" id="SignalP"/>
    </source>
</evidence>
<dbReference type="EMBL" id="QNRQ01000027">
    <property type="protein sequence ID" value="RBP33608.1"/>
    <property type="molecule type" value="Genomic_DNA"/>
</dbReference>
<dbReference type="OrthoDB" id="9778934at2"/>
<evidence type="ECO:0000313" key="3">
    <source>
        <dbReference type="Proteomes" id="UP000253628"/>
    </source>
</evidence>
<dbReference type="Proteomes" id="UP000253628">
    <property type="component" value="Unassembled WGS sequence"/>
</dbReference>
<dbReference type="RefSeq" id="WP_113935366.1">
    <property type="nucleotide sequence ID" value="NZ_JACCEU010000022.1"/>
</dbReference>
<gene>
    <name evidence="2" type="ORF">DFR37_12715</name>
</gene>
<comment type="caution">
    <text evidence="2">The sequence shown here is derived from an EMBL/GenBank/DDBJ whole genome shotgun (WGS) entry which is preliminary data.</text>
</comment>
<keyword evidence="3" id="KW-1185">Reference proteome</keyword>
<dbReference type="GO" id="GO:0009279">
    <property type="term" value="C:cell outer membrane"/>
    <property type="evidence" value="ECO:0007669"/>
    <property type="project" value="InterPro"/>
</dbReference>
<name>A0A366H0C8_9BURK</name>
<feature type="signal peptide" evidence="1">
    <location>
        <begin position="1"/>
        <end position="38"/>
    </location>
</feature>
<dbReference type="AlphaFoldDB" id="A0A366H0C8"/>
<sequence length="387" mass="41517">MSSTNEKKGILTVNTKIKKRVLALAIATLGATPIFAQAQAQDAHSGHTTMQATPTPADAAGMSGMDHSKMGMPGMDHGAMNMGGQDHGSMNMNATSAPKPAQAMPGMNHDKANTAPAAPAHDMGAMGEGSGQMDHGAMQMQGGSAPPDARDPDAYSGGYTLDSGKYSLGHGQRLHMSDEHNFASVWFDRLEYVRSGSNEGLAYEGQAWFGGTYNRAVLKAEGEVAGGKLKEAQTELLWSHAVSTFWDTQLGVRVDHGEGPSREWLAFGVQGLAPYWFDIDATAYVGPSGRTALSLSAEYDLLITQKLVLQPRVEVNFYGKRDEAREIGSGLSDGTAGLRLKYEVTRQFVPYIGVEWASKFGQTANFARDAGERARETRFVAGLSFRF</sequence>
<reference evidence="2 3" key="1">
    <citation type="submission" date="2018-06" db="EMBL/GenBank/DDBJ databases">
        <title>Genomic Encyclopedia of Type Strains, Phase IV (KMG-IV): sequencing the most valuable type-strain genomes for metagenomic binning, comparative biology and taxonomic classification.</title>
        <authorList>
            <person name="Goeker M."/>
        </authorList>
    </citation>
    <scope>NUCLEOTIDE SEQUENCE [LARGE SCALE GENOMIC DNA]</scope>
    <source>
        <strain evidence="2 3">DSM 25520</strain>
    </source>
</reference>
<feature type="chain" id="PRO_5016753338" evidence="1">
    <location>
        <begin position="39"/>
        <end position="387"/>
    </location>
</feature>